<comment type="similarity">
    <text evidence="2">Belongs to the major facilitator superfamily. Sugar transporter (TC 2.A.1.1) family.</text>
</comment>
<dbReference type="Pfam" id="PF00083">
    <property type="entry name" value="Sugar_tr"/>
    <property type="match status" value="1"/>
</dbReference>
<feature type="transmembrane region" description="Helical" evidence="7">
    <location>
        <begin position="47"/>
        <end position="68"/>
    </location>
</feature>
<dbReference type="FunFam" id="1.20.1250.20:FF:000117">
    <property type="entry name" value="MFS hexose transporter"/>
    <property type="match status" value="1"/>
</dbReference>
<organism evidence="9 10">
    <name type="scientific">Pseudogymnoascus verrucosus</name>
    <dbReference type="NCBI Taxonomy" id="342668"/>
    <lineage>
        <taxon>Eukaryota</taxon>
        <taxon>Fungi</taxon>
        <taxon>Dikarya</taxon>
        <taxon>Ascomycota</taxon>
        <taxon>Pezizomycotina</taxon>
        <taxon>Leotiomycetes</taxon>
        <taxon>Thelebolales</taxon>
        <taxon>Thelebolaceae</taxon>
        <taxon>Pseudogymnoascus</taxon>
    </lineage>
</organism>
<dbReference type="InterPro" id="IPR020846">
    <property type="entry name" value="MFS_dom"/>
</dbReference>
<keyword evidence="3 7" id="KW-0812">Transmembrane</keyword>
<feature type="transmembrane region" description="Helical" evidence="7">
    <location>
        <begin position="143"/>
        <end position="165"/>
    </location>
</feature>
<keyword evidence="10" id="KW-1185">Reference proteome</keyword>
<feature type="transmembrane region" description="Helical" evidence="7">
    <location>
        <begin position="298"/>
        <end position="321"/>
    </location>
</feature>
<evidence type="ECO:0000256" key="5">
    <source>
        <dbReference type="ARBA" id="ARBA00023136"/>
    </source>
</evidence>
<feature type="region of interest" description="Disordered" evidence="6">
    <location>
        <begin position="622"/>
        <end position="641"/>
    </location>
</feature>
<feature type="transmembrane region" description="Helical" evidence="7">
    <location>
        <begin position="118"/>
        <end position="137"/>
    </location>
</feature>
<dbReference type="InterPro" id="IPR005829">
    <property type="entry name" value="Sugar_transporter_CS"/>
</dbReference>
<dbReference type="RefSeq" id="XP_018132027.1">
    <property type="nucleotide sequence ID" value="XM_018272691.1"/>
</dbReference>
<dbReference type="InterPro" id="IPR016181">
    <property type="entry name" value="Acyl_CoA_acyltransferase"/>
</dbReference>
<evidence type="ECO:0000313" key="9">
    <source>
        <dbReference type="EMBL" id="OBT98294.1"/>
    </source>
</evidence>
<dbReference type="EMBL" id="KV460217">
    <property type="protein sequence ID" value="OBT98294.1"/>
    <property type="molecule type" value="Genomic_DNA"/>
</dbReference>
<evidence type="ECO:0000256" key="6">
    <source>
        <dbReference type="SAM" id="MobiDB-lite"/>
    </source>
</evidence>
<dbReference type="Gene3D" id="1.20.1250.20">
    <property type="entry name" value="MFS general substrate transporter like domains"/>
    <property type="match status" value="1"/>
</dbReference>
<dbReference type="PANTHER" id="PTHR48022:SF63">
    <property type="entry name" value="TRANSPORTER, PUTATIVE-RELATED"/>
    <property type="match status" value="1"/>
</dbReference>
<evidence type="ECO:0000256" key="1">
    <source>
        <dbReference type="ARBA" id="ARBA00004141"/>
    </source>
</evidence>
<gene>
    <name evidence="9" type="ORF">VE01_03193</name>
</gene>
<dbReference type="InterPro" id="IPR036259">
    <property type="entry name" value="MFS_trans_sf"/>
</dbReference>
<dbReference type="SUPFAM" id="SSF103473">
    <property type="entry name" value="MFS general substrate transporter"/>
    <property type="match status" value="1"/>
</dbReference>
<dbReference type="SUPFAM" id="SSF55729">
    <property type="entry name" value="Acyl-CoA N-acyltransferases (Nat)"/>
    <property type="match status" value="1"/>
</dbReference>
<feature type="transmembrane region" description="Helical" evidence="7">
    <location>
        <begin position="395"/>
        <end position="414"/>
    </location>
</feature>
<reference evidence="10" key="2">
    <citation type="journal article" date="2018" name="Nat. Commun.">
        <title>Extreme sensitivity to ultraviolet light in the fungal pathogen causing white-nose syndrome of bats.</title>
        <authorList>
            <person name="Palmer J.M."/>
            <person name="Drees K.P."/>
            <person name="Foster J.T."/>
            <person name="Lindner D.L."/>
        </authorList>
    </citation>
    <scope>NUCLEOTIDE SEQUENCE [LARGE SCALE GENOMIC DNA]</scope>
    <source>
        <strain evidence="10">UAMH 10579</strain>
    </source>
</reference>
<evidence type="ECO:0000256" key="4">
    <source>
        <dbReference type="ARBA" id="ARBA00022989"/>
    </source>
</evidence>
<reference evidence="9 10" key="1">
    <citation type="submission" date="2016-03" db="EMBL/GenBank/DDBJ databases">
        <title>Comparative genomics of Pseudogymnoascus destructans, the fungus causing white-nose syndrome of bats.</title>
        <authorList>
            <person name="Palmer J.M."/>
            <person name="Drees K.P."/>
            <person name="Foster J.T."/>
            <person name="Lindner D.L."/>
        </authorList>
    </citation>
    <scope>NUCLEOTIDE SEQUENCE [LARGE SCALE GENOMIC DNA]</scope>
    <source>
        <strain evidence="9 10">UAMH 10579</strain>
    </source>
</reference>
<dbReference type="Proteomes" id="UP000091956">
    <property type="component" value="Unassembled WGS sequence"/>
</dbReference>
<dbReference type="GO" id="GO:0005351">
    <property type="term" value="F:carbohydrate:proton symporter activity"/>
    <property type="evidence" value="ECO:0007669"/>
    <property type="project" value="TreeGrafter"/>
</dbReference>
<dbReference type="AlphaFoldDB" id="A0A1B8GR35"/>
<dbReference type="OrthoDB" id="6133115at2759"/>
<protein>
    <recommendedName>
        <fullName evidence="8">Major facilitator superfamily (MFS) profile domain-containing protein</fullName>
    </recommendedName>
</protein>
<feature type="transmembrane region" description="Helical" evidence="7">
    <location>
        <begin position="88"/>
        <end position="111"/>
    </location>
</feature>
<dbReference type="PROSITE" id="PS00216">
    <property type="entry name" value="SUGAR_TRANSPORT_1"/>
    <property type="match status" value="1"/>
</dbReference>
<keyword evidence="5 7" id="KW-0472">Membrane</keyword>
<feature type="transmembrane region" description="Helical" evidence="7">
    <location>
        <begin position="365"/>
        <end position="389"/>
    </location>
</feature>
<feature type="domain" description="Major facilitator superfamily (MFS) profile" evidence="8">
    <location>
        <begin position="50"/>
        <end position="488"/>
    </location>
</feature>
<dbReference type="PANTHER" id="PTHR48022">
    <property type="entry name" value="PLASTIDIC GLUCOSE TRANSPORTER 4"/>
    <property type="match status" value="1"/>
</dbReference>
<feature type="transmembrane region" description="Helical" evidence="7">
    <location>
        <begin position="177"/>
        <end position="197"/>
    </location>
</feature>
<dbReference type="InterPro" id="IPR005828">
    <property type="entry name" value="MFS_sugar_transport-like"/>
</dbReference>
<evidence type="ECO:0000313" key="10">
    <source>
        <dbReference type="Proteomes" id="UP000091956"/>
    </source>
</evidence>
<feature type="transmembrane region" description="Helical" evidence="7">
    <location>
        <begin position="465"/>
        <end position="484"/>
    </location>
</feature>
<keyword evidence="4 7" id="KW-1133">Transmembrane helix</keyword>
<evidence type="ECO:0000256" key="2">
    <source>
        <dbReference type="ARBA" id="ARBA00010992"/>
    </source>
</evidence>
<evidence type="ECO:0000259" key="8">
    <source>
        <dbReference type="PROSITE" id="PS50850"/>
    </source>
</evidence>
<proteinExistence type="inferred from homology"/>
<feature type="transmembrane region" description="Helical" evidence="7">
    <location>
        <begin position="435"/>
        <end position="453"/>
    </location>
</feature>
<feature type="transmembrane region" description="Helical" evidence="7">
    <location>
        <begin position="209"/>
        <end position="229"/>
    </location>
</feature>
<dbReference type="GO" id="GO:0016020">
    <property type="term" value="C:membrane"/>
    <property type="evidence" value="ECO:0007669"/>
    <property type="project" value="UniProtKB-SubCell"/>
</dbReference>
<accession>A0A1B8GR35</accession>
<feature type="transmembrane region" description="Helical" evidence="7">
    <location>
        <begin position="341"/>
        <end position="358"/>
    </location>
</feature>
<name>A0A1B8GR35_9PEZI</name>
<dbReference type="InterPro" id="IPR050360">
    <property type="entry name" value="MFS_Sugar_Transporters"/>
</dbReference>
<dbReference type="GeneID" id="28836579"/>
<sequence length="801" mass="89844">MGFLPKLGAPRSSQAFVPIRPPKGHYFFAGRTFRRIDWWKHRNLRTLYIYVVILILTNTANGFDGSMMNGLQTLSYWREYFDNPKGPILGLFNASMSLGSLIGLFFVPYLVDRWGRKCGVTIGCIVMLIAVGLQAGAQNFGMFIAARMLIGFGDCIVLGAAPLLITEIAHPQDRAILVTLSGASYHSGAFIASWTTYGTLTIQNDWSWRLPSLLQSICSLIILCMMWWIPESPRWLLNKDQDEKAMQVLSYYHGENNPQDEFVQLEFTEIRTAIALDKEAAKNSWLDLVRTKGNRKRMAVITAIGFFSQWSGNGLISYYLYQVMNNVGITSASTQLGINGGLKSWGLFVNIFMSFFVDRIGRRKIYLISTIGTLFAFTIWTIISARYAIEAEPNKGLGIGFVIMIFVYGSFYDFKSGLMASYTTEILPYGIRAKGFTWLNFCVTAALFFNQYVNAIALEALAWKYYLVYCVFLVLEVGVIYFLIIETRYTPLEEIAKFFDGDDAVDVAEIANAEMKVNNMNEANMVLEKQEVKVEPAYFCIDADTVKMLLNATTAISTPAILLVPYGEHHVLRYHGWMKSPDLQELTASEPLTLEEEYAMQLSWQTDYDKLTFIACHPLSGPASQDSERGSNDGIVSSQGYDAPEEMIGDVNLFLRLAYELDGEGEEMLNRPYVRGEIELMIASPSDQGRGFGKATLLAFLQYIKNHTVDILDQYKSHSPDGIVNRVEQQDVKMGGLVLVSKINKTNVKSRSLFESVGFGQVGKEDYFGEIELKLSGGVDGLKPVDGWCEVGYQKSGVSQQ</sequence>
<evidence type="ECO:0000256" key="7">
    <source>
        <dbReference type="SAM" id="Phobius"/>
    </source>
</evidence>
<comment type="subcellular location">
    <subcellularLocation>
        <location evidence="1">Membrane</location>
        <topology evidence="1">Multi-pass membrane protein</topology>
    </subcellularLocation>
</comment>
<dbReference type="Gene3D" id="3.40.630.30">
    <property type="match status" value="1"/>
</dbReference>
<dbReference type="PROSITE" id="PS50850">
    <property type="entry name" value="MFS"/>
    <property type="match status" value="1"/>
</dbReference>
<evidence type="ECO:0000256" key="3">
    <source>
        <dbReference type="ARBA" id="ARBA00022692"/>
    </source>
</evidence>